<keyword evidence="5" id="KW-1185">Reference proteome</keyword>
<dbReference type="Proteomes" id="UP000243217">
    <property type="component" value="Unassembled WGS sequence"/>
</dbReference>
<feature type="transmembrane region" description="Helical" evidence="2">
    <location>
        <begin position="373"/>
        <end position="392"/>
    </location>
</feature>
<feature type="region of interest" description="Disordered" evidence="1">
    <location>
        <begin position="31"/>
        <end position="55"/>
    </location>
</feature>
<organism evidence="4 5">
    <name type="scientific">Thraustotheca clavata</name>
    <dbReference type="NCBI Taxonomy" id="74557"/>
    <lineage>
        <taxon>Eukaryota</taxon>
        <taxon>Sar</taxon>
        <taxon>Stramenopiles</taxon>
        <taxon>Oomycota</taxon>
        <taxon>Saprolegniomycetes</taxon>
        <taxon>Saprolegniales</taxon>
        <taxon>Achlyaceae</taxon>
        <taxon>Thraustotheca</taxon>
    </lineage>
</organism>
<feature type="transmembrane region" description="Helical" evidence="2">
    <location>
        <begin position="268"/>
        <end position="291"/>
    </location>
</feature>
<dbReference type="PANTHER" id="PTHR45856">
    <property type="entry name" value="ALPHA/BETA-HYDROLASES SUPERFAMILY PROTEIN"/>
    <property type="match status" value="1"/>
</dbReference>
<feature type="transmembrane region" description="Helical" evidence="2">
    <location>
        <begin position="146"/>
        <end position="166"/>
    </location>
</feature>
<dbReference type="GO" id="GO:0006629">
    <property type="term" value="P:lipid metabolic process"/>
    <property type="evidence" value="ECO:0007669"/>
    <property type="project" value="InterPro"/>
</dbReference>
<dbReference type="InterPro" id="IPR029058">
    <property type="entry name" value="AB_hydrolase_fold"/>
</dbReference>
<evidence type="ECO:0000313" key="5">
    <source>
        <dbReference type="Proteomes" id="UP000243217"/>
    </source>
</evidence>
<gene>
    <name evidence="4" type="ORF">THRCLA_05858</name>
</gene>
<feature type="compositionally biased region" description="Basic and acidic residues" evidence="1">
    <location>
        <begin position="31"/>
        <end position="44"/>
    </location>
</feature>
<keyword evidence="2" id="KW-0472">Membrane</keyword>
<dbReference type="AlphaFoldDB" id="A0A1V9ZS00"/>
<evidence type="ECO:0000256" key="2">
    <source>
        <dbReference type="SAM" id="Phobius"/>
    </source>
</evidence>
<evidence type="ECO:0000256" key="1">
    <source>
        <dbReference type="SAM" id="MobiDB-lite"/>
    </source>
</evidence>
<dbReference type="CDD" id="cd00519">
    <property type="entry name" value="Lipase_3"/>
    <property type="match status" value="1"/>
</dbReference>
<proteinExistence type="predicted"/>
<feature type="transmembrane region" description="Helical" evidence="2">
    <location>
        <begin position="349"/>
        <end position="367"/>
    </location>
</feature>
<feature type="transmembrane region" description="Helical" evidence="2">
    <location>
        <begin position="404"/>
        <end position="426"/>
    </location>
</feature>
<keyword evidence="2" id="KW-1133">Transmembrane helix</keyword>
<dbReference type="InterPro" id="IPR002921">
    <property type="entry name" value="Fungal_lipase-type"/>
</dbReference>
<protein>
    <submittedName>
        <fullName evidence="4">Lipase domain protein</fullName>
    </submittedName>
</protein>
<keyword evidence="2" id="KW-0812">Transmembrane</keyword>
<evidence type="ECO:0000259" key="3">
    <source>
        <dbReference type="Pfam" id="PF01764"/>
    </source>
</evidence>
<dbReference type="EMBL" id="JNBS01001686">
    <property type="protein sequence ID" value="OQS00812.1"/>
    <property type="molecule type" value="Genomic_DNA"/>
</dbReference>
<feature type="transmembrane region" description="Helical" evidence="2">
    <location>
        <begin position="227"/>
        <end position="247"/>
    </location>
</feature>
<dbReference type="OrthoDB" id="200718at2759"/>
<feature type="domain" description="Fungal lipase-type" evidence="3">
    <location>
        <begin position="549"/>
        <end position="705"/>
    </location>
</feature>
<evidence type="ECO:0000313" key="4">
    <source>
        <dbReference type="EMBL" id="OQS00812.1"/>
    </source>
</evidence>
<sequence length="907" mass="102806">MEAVLTNASIEQDILSLDVAQVDVSVPRVESTKSVDTKSTERVSSRHRSRQLNNTTNVSRRLSRIVQQAGSYGRSAFKLRRISMVSATELKIDVLTPKEVATRYIIFHLALVVGFFVSVGAVLFWVENATYAEFTYKSLNQIVNVGHYTIYGVISIACAIFTRRIYKLRSVERQPVQLTMASIAAVYGVISLFEILFEAVMSFRAAEVYNQCRGGSDDSLNIIVRNILNSIQATLFYAVLTQVCRCFKIKEKQQHIAQHKIMRLPISIFCAYSGFRVYVGIANGFILDYLPMTNFVTVLRLQWIKPDESRYLLNTGLVVATCIITFCDLAFSIWAYIEIAAVRASFRRSFIRNISKLLIAFNFFMYYNAQMVFSLVICGQIVTWLLPLNYYADISASGYLRCTGGLAVTFGFKITIAGWLFTAMYACLPIDAVGFCGWFYPTGSAIGSVGCRIRYYAHKADVLQTATFNITDMLKSTITVDPRHFVLEEQIEMFNFSYLAYACGNKDYSQDFLHLHRMIGNSEFALDDHIHDVSSDTHCLVAHSSEKIVVAFRGSMSWKNYKTDFNFGKHRCNSMQLSNIQKPTKPSFKPHNISRPNFCKHKAPWVHGGFWDAYQTVAERVLHRLESMNSENPRAIYFTGHSLGGALATLCSFDAAMRWGSNRVACTTFGCPRVGGNAYKKLYNTLVPTHYRFVNAHDPVCHSPIRSLWDSFTEVGTTILIDSLGNLIIDPNLLEYDTLNNGISGDAHRLTSYQMSLFLWCRRAHPRGFELKFWSHSLQKLREYHGHHPEVLQYLHHQSLFLQARHPQADSKILDAIERLVKPVRKQVGLLHRPILCYSVKESVDLIVKLALVPSEADAVEIGRVMLVKGSIQMIDDPQVFRLDGFFSVTNCFKNNAKVTPIQMGMH</sequence>
<accession>A0A1V9ZS00</accession>
<reference evidence="4 5" key="1">
    <citation type="journal article" date="2014" name="Genome Biol. Evol.">
        <title>The secreted proteins of Achlya hypogyna and Thraustotheca clavata identify the ancestral oomycete secretome and reveal gene acquisitions by horizontal gene transfer.</title>
        <authorList>
            <person name="Misner I."/>
            <person name="Blouin N."/>
            <person name="Leonard G."/>
            <person name="Richards T.A."/>
            <person name="Lane C.E."/>
        </authorList>
    </citation>
    <scope>NUCLEOTIDE SEQUENCE [LARGE SCALE GENOMIC DNA]</scope>
    <source>
        <strain evidence="4 5">ATCC 34112</strain>
    </source>
</reference>
<dbReference type="InterPro" id="IPR051218">
    <property type="entry name" value="Sec_MonoDiacylglyc_Lipase"/>
</dbReference>
<feature type="transmembrane region" description="Helical" evidence="2">
    <location>
        <begin position="178"/>
        <end position="197"/>
    </location>
</feature>
<dbReference type="PANTHER" id="PTHR45856:SF24">
    <property type="entry name" value="FUNGAL LIPASE-LIKE DOMAIN-CONTAINING PROTEIN"/>
    <property type="match status" value="1"/>
</dbReference>
<dbReference type="Gene3D" id="3.40.50.1820">
    <property type="entry name" value="alpha/beta hydrolase"/>
    <property type="match status" value="1"/>
</dbReference>
<dbReference type="Pfam" id="PF01764">
    <property type="entry name" value="Lipase_3"/>
    <property type="match status" value="1"/>
</dbReference>
<comment type="caution">
    <text evidence="4">The sequence shown here is derived from an EMBL/GenBank/DDBJ whole genome shotgun (WGS) entry which is preliminary data.</text>
</comment>
<dbReference type="SUPFAM" id="SSF53474">
    <property type="entry name" value="alpha/beta-Hydrolases"/>
    <property type="match status" value="1"/>
</dbReference>
<feature type="transmembrane region" description="Helical" evidence="2">
    <location>
        <begin position="105"/>
        <end position="126"/>
    </location>
</feature>
<name>A0A1V9ZS00_9STRA</name>
<feature type="transmembrane region" description="Helical" evidence="2">
    <location>
        <begin position="311"/>
        <end position="337"/>
    </location>
</feature>